<name>A0AAV9R922_9TELE</name>
<dbReference type="Proteomes" id="UP001311232">
    <property type="component" value="Unassembled WGS sequence"/>
</dbReference>
<protein>
    <submittedName>
        <fullName evidence="2">Uncharacterized protein</fullName>
    </submittedName>
</protein>
<dbReference type="AlphaFoldDB" id="A0AAV9R922"/>
<reference evidence="2 3" key="1">
    <citation type="submission" date="2021-06" db="EMBL/GenBank/DDBJ databases">
        <authorList>
            <person name="Palmer J.M."/>
        </authorList>
    </citation>
    <scope>NUCLEOTIDE SEQUENCE [LARGE SCALE GENOMIC DNA]</scope>
    <source>
        <strain evidence="2 3">MEX-2019</strain>
        <tissue evidence="2">Muscle</tissue>
    </source>
</reference>
<evidence type="ECO:0000256" key="1">
    <source>
        <dbReference type="SAM" id="MobiDB-lite"/>
    </source>
</evidence>
<gene>
    <name evidence="2" type="ORF">CRENBAI_023410</name>
</gene>
<accession>A0AAV9R922</accession>
<feature type="region of interest" description="Disordered" evidence="1">
    <location>
        <begin position="158"/>
        <end position="228"/>
    </location>
</feature>
<comment type="caution">
    <text evidence="2">The sequence shown here is derived from an EMBL/GenBank/DDBJ whole genome shotgun (WGS) entry which is preliminary data.</text>
</comment>
<feature type="region of interest" description="Disordered" evidence="1">
    <location>
        <begin position="1"/>
        <end position="108"/>
    </location>
</feature>
<feature type="compositionally biased region" description="Low complexity" evidence="1">
    <location>
        <begin position="63"/>
        <end position="74"/>
    </location>
</feature>
<evidence type="ECO:0000313" key="2">
    <source>
        <dbReference type="EMBL" id="KAK5606326.1"/>
    </source>
</evidence>
<feature type="compositionally biased region" description="Polar residues" evidence="1">
    <location>
        <begin position="75"/>
        <end position="108"/>
    </location>
</feature>
<proteinExistence type="predicted"/>
<dbReference type="EMBL" id="JAHHUM010002086">
    <property type="protein sequence ID" value="KAK5606326.1"/>
    <property type="molecule type" value="Genomic_DNA"/>
</dbReference>
<organism evidence="2 3">
    <name type="scientific">Crenichthys baileyi</name>
    <name type="common">White River springfish</name>
    <dbReference type="NCBI Taxonomy" id="28760"/>
    <lineage>
        <taxon>Eukaryota</taxon>
        <taxon>Metazoa</taxon>
        <taxon>Chordata</taxon>
        <taxon>Craniata</taxon>
        <taxon>Vertebrata</taxon>
        <taxon>Euteleostomi</taxon>
        <taxon>Actinopterygii</taxon>
        <taxon>Neopterygii</taxon>
        <taxon>Teleostei</taxon>
        <taxon>Neoteleostei</taxon>
        <taxon>Acanthomorphata</taxon>
        <taxon>Ovalentaria</taxon>
        <taxon>Atherinomorphae</taxon>
        <taxon>Cyprinodontiformes</taxon>
        <taxon>Goodeidae</taxon>
        <taxon>Crenichthys</taxon>
    </lineage>
</organism>
<sequence>MRQSRGENMLLASTSPPPEEANRPPTRGRQLEAHSDNQECGPTTKKVQTSRDQQQEYATQEGTRPTCPTTPKPTGQSQQSPQSRMPGTRSQPQSGQRSNKICPSLTNTEAANKAHLIQNGRPTQIQTTSQHRYMHTPIDKGTETSSTIQALKQFPRCTSPPTTLHAATRCHPQEPPKPQPNGGHSPKCQTPPQCQTPPTTPTQGHPRCPKPRHPPVSATTLHRTKPGWSRLKEARELDLMWRRRLSSDLCNSTIGLYTG</sequence>
<evidence type="ECO:0000313" key="3">
    <source>
        <dbReference type="Proteomes" id="UP001311232"/>
    </source>
</evidence>
<keyword evidence="3" id="KW-1185">Reference proteome</keyword>
<feature type="compositionally biased region" description="Polar residues" evidence="1">
    <location>
        <begin position="38"/>
        <end position="62"/>
    </location>
</feature>